<dbReference type="Proteomes" id="UP000270034">
    <property type="component" value="Chromosome"/>
</dbReference>
<protein>
    <submittedName>
        <fullName evidence="2">Uncharacterized protein</fullName>
    </submittedName>
</protein>
<accession>A0A2Z5ZEJ0</accession>
<evidence type="ECO:0000256" key="1">
    <source>
        <dbReference type="SAM" id="MobiDB-lite"/>
    </source>
</evidence>
<sequence>MGGKIMRMESTSGVLPGLETNHHSSENTVKLTLKHAA</sequence>
<dbReference type="KEGG" id="aot:AcetOri_orf00473"/>
<dbReference type="EMBL" id="AP018515">
    <property type="protein sequence ID" value="BBC78667.1"/>
    <property type="molecule type" value="Genomic_DNA"/>
</dbReference>
<gene>
    <name evidence="2" type="ORF">AcetOrient_orf00473</name>
</gene>
<evidence type="ECO:0000313" key="3">
    <source>
        <dbReference type="Proteomes" id="UP000270034"/>
    </source>
</evidence>
<reference evidence="2 3" key="1">
    <citation type="submission" date="2018-02" db="EMBL/GenBank/DDBJ databases">
        <title>Acetobacter orientalis genome.</title>
        <authorList>
            <person name="Nakashima N."/>
            <person name="Tamura T."/>
        </authorList>
    </citation>
    <scope>NUCLEOTIDE SEQUENCE [LARGE SCALE GENOMIC DNA]</scope>
    <source>
        <strain evidence="2 3">FAN1</strain>
    </source>
</reference>
<organism evidence="2 3">
    <name type="scientific">Acetobacter orientalis</name>
    <dbReference type="NCBI Taxonomy" id="146474"/>
    <lineage>
        <taxon>Bacteria</taxon>
        <taxon>Pseudomonadati</taxon>
        <taxon>Pseudomonadota</taxon>
        <taxon>Alphaproteobacteria</taxon>
        <taxon>Acetobacterales</taxon>
        <taxon>Acetobacteraceae</taxon>
        <taxon>Acetobacter</taxon>
    </lineage>
</organism>
<name>A0A2Z5ZEJ0_9PROT</name>
<evidence type="ECO:0000313" key="2">
    <source>
        <dbReference type="EMBL" id="BBC78667.1"/>
    </source>
</evidence>
<proteinExistence type="predicted"/>
<dbReference type="AlphaFoldDB" id="A0A2Z5ZEJ0"/>
<feature type="region of interest" description="Disordered" evidence="1">
    <location>
        <begin position="1"/>
        <end position="37"/>
    </location>
</feature>